<accession>A0ABP0STU1</accession>
<dbReference type="Proteomes" id="UP001642484">
    <property type="component" value="Unassembled WGS sequence"/>
</dbReference>
<organism evidence="3 4">
    <name type="scientific">Durusdinium trenchii</name>
    <dbReference type="NCBI Taxonomy" id="1381693"/>
    <lineage>
        <taxon>Eukaryota</taxon>
        <taxon>Sar</taxon>
        <taxon>Alveolata</taxon>
        <taxon>Dinophyceae</taxon>
        <taxon>Suessiales</taxon>
        <taxon>Symbiodiniaceae</taxon>
        <taxon>Durusdinium</taxon>
    </lineage>
</organism>
<evidence type="ECO:0000256" key="2">
    <source>
        <dbReference type="SAM" id="MobiDB-lite"/>
    </source>
</evidence>
<keyword evidence="1" id="KW-0175">Coiled coil</keyword>
<reference evidence="3 4" key="1">
    <citation type="submission" date="2024-02" db="EMBL/GenBank/DDBJ databases">
        <authorList>
            <person name="Chen Y."/>
            <person name="Shah S."/>
            <person name="Dougan E. K."/>
            <person name="Thang M."/>
            <person name="Chan C."/>
        </authorList>
    </citation>
    <scope>NUCLEOTIDE SEQUENCE [LARGE SCALE GENOMIC DNA]</scope>
</reference>
<feature type="coiled-coil region" evidence="1">
    <location>
        <begin position="258"/>
        <end position="285"/>
    </location>
</feature>
<evidence type="ECO:0000313" key="4">
    <source>
        <dbReference type="Proteomes" id="UP001642484"/>
    </source>
</evidence>
<evidence type="ECO:0000256" key="1">
    <source>
        <dbReference type="SAM" id="Coils"/>
    </source>
</evidence>
<dbReference type="EMBL" id="CAXAMN010028250">
    <property type="protein sequence ID" value="CAK9115855.1"/>
    <property type="molecule type" value="Genomic_DNA"/>
</dbReference>
<feature type="compositionally biased region" description="Basic and acidic residues" evidence="2">
    <location>
        <begin position="82"/>
        <end position="100"/>
    </location>
</feature>
<feature type="region of interest" description="Disordered" evidence="2">
    <location>
        <begin position="75"/>
        <end position="100"/>
    </location>
</feature>
<comment type="caution">
    <text evidence="3">The sequence shown here is derived from an EMBL/GenBank/DDBJ whole genome shotgun (WGS) entry which is preliminary data.</text>
</comment>
<feature type="compositionally biased region" description="Basic and acidic residues" evidence="2">
    <location>
        <begin position="161"/>
        <end position="179"/>
    </location>
</feature>
<name>A0ABP0STU1_9DINO</name>
<protein>
    <submittedName>
        <fullName evidence="3">Uncharacterized protein</fullName>
    </submittedName>
</protein>
<gene>
    <name evidence="3" type="ORF">CCMP2556_LOCUS53590</name>
</gene>
<keyword evidence="4" id="KW-1185">Reference proteome</keyword>
<feature type="compositionally biased region" description="Low complexity" evidence="2">
    <location>
        <begin position="148"/>
        <end position="160"/>
    </location>
</feature>
<sequence>MAMLPSELVCPSNVSQLVPLRQFTDDPKNNPTQVRFKTLKDRRRFVKETLKLKIVKDLDGQECVPVHDKTLMLSGQRVSAKRTREEEQVDRHASKARFNEVRKAMEDIENALKEVAGGDDSGDVSGSSSDSDSSTSSFGTLEEPKNQSSSAAAGSAAPSSEKIEKPESNDKTEKGEKPRQPKVKAAPAATGPTKESKLKVRIDTSLANHQKTLQQLTELTGEAVWKSLIRGTELDRRLTKATAALGDLQKIRATDKIEKAQEDRATQLEDSMAAASKQASALKEACRLLRGSEPATLATEIHQGSELWAHVEVCGEKLISQPNILMDMIAFSARKLVDAPGLQVSKKALKKTGWVRV</sequence>
<feature type="compositionally biased region" description="Low complexity" evidence="2">
    <location>
        <begin position="123"/>
        <end position="139"/>
    </location>
</feature>
<feature type="region of interest" description="Disordered" evidence="2">
    <location>
        <begin position="115"/>
        <end position="198"/>
    </location>
</feature>
<evidence type="ECO:0000313" key="3">
    <source>
        <dbReference type="EMBL" id="CAK9115855.1"/>
    </source>
</evidence>
<proteinExistence type="predicted"/>